<feature type="transmembrane region" description="Helical" evidence="1">
    <location>
        <begin position="96"/>
        <end position="115"/>
    </location>
</feature>
<feature type="transmembrane region" description="Helical" evidence="1">
    <location>
        <begin position="145"/>
        <end position="167"/>
    </location>
</feature>
<feature type="transmembrane region" description="Helical" evidence="1">
    <location>
        <begin position="423"/>
        <end position="443"/>
    </location>
</feature>
<evidence type="ECO:0000259" key="2">
    <source>
        <dbReference type="Pfam" id="PF25592"/>
    </source>
</evidence>
<keyword evidence="4" id="KW-1185">Reference proteome</keyword>
<keyword evidence="1" id="KW-1133">Transmembrane helix</keyword>
<evidence type="ECO:0000256" key="1">
    <source>
        <dbReference type="SAM" id="Phobius"/>
    </source>
</evidence>
<gene>
    <name evidence="3" type="ORF">NN4_49350</name>
</gene>
<feature type="domain" description="DUF7937" evidence="2">
    <location>
        <begin position="244"/>
        <end position="646"/>
    </location>
</feature>
<feature type="transmembrane region" description="Helical" evidence="1">
    <location>
        <begin position="12"/>
        <end position="44"/>
    </location>
</feature>
<sequence length="672" mass="68956">MHPSEPAGPPSSGATAILAAILALLGGLVSLLGLVAFLALAAQIGMENALRMSSLFGPQWWRELVVGGQISNAVTAWLLLGGAVQLLRHKMSGRTMIIWGCLVVIAGYIVGWIAAQSASSELRGALDDMTQGTDSSELDSAFRNATLIAGGLSLVLLAFPVLTLLLAAAQSTRKWCLAGPYRPVSPATGQHSVVSPPRAPAIPYRPVPPRVALRPVPRVNLRKAPTITPRTPLTTLLADIPLADRVRDGAALTLLIGALFLRWNRDVALSTGDGSAYLLTLIVLSTGLAIGAVALPYLSRVGALGAVGDIAPMRTLRILAITPYLALLVLLSITDLIAAGRFLVDSAPQNPGVGPAVWWGAAATILALQPRAAIPGSSSTRTWLVVLRPAMWVAAALSLFSGLLALAALAVDTGAQGISEPTVQAVAFALTTMLAVTVAALAGTGLRVDFGAWRLTVAAYGSTVLVAGLLLSHSERGGVERFGSGWYFALAAWCVAAAVAFAAGGSPFDSDDGTHAGYTWLVAGRNTLGIVGIWTMVDGFATVILFSFGSTDVVTAVVVAVTAAISGAAALIGAQAIRVRRQPGVDPRPSREVVLCWCAAAVIGTAIRLIGQSLAGGVPVTTPDLMIAGLPITVAVAVLVAGPVRDLYAGIPLFAGALAIPGTTRAPGANLR</sequence>
<keyword evidence="1" id="KW-0472">Membrane</keyword>
<feature type="transmembrane region" description="Helical" evidence="1">
    <location>
        <begin position="593"/>
        <end position="610"/>
    </location>
</feature>
<protein>
    <recommendedName>
        <fullName evidence="2">DUF7937 domain-containing protein</fullName>
    </recommendedName>
</protein>
<evidence type="ECO:0000313" key="3">
    <source>
        <dbReference type="EMBL" id="GEM40416.1"/>
    </source>
</evidence>
<feature type="transmembrane region" description="Helical" evidence="1">
    <location>
        <begin position="625"/>
        <end position="644"/>
    </location>
</feature>
<feature type="transmembrane region" description="Helical" evidence="1">
    <location>
        <begin position="527"/>
        <end position="548"/>
    </location>
</feature>
<reference evidence="3 4" key="1">
    <citation type="submission" date="2019-07" db="EMBL/GenBank/DDBJ databases">
        <title>Whole genome shotgun sequence of Nocardia ninae NBRC 108245.</title>
        <authorList>
            <person name="Hosoyama A."/>
            <person name="Uohara A."/>
            <person name="Ohji S."/>
            <person name="Ichikawa N."/>
        </authorList>
    </citation>
    <scope>NUCLEOTIDE SEQUENCE [LARGE SCALE GENOMIC DNA]</scope>
    <source>
        <strain evidence="3 4">NBRC 108245</strain>
    </source>
</reference>
<proteinExistence type="predicted"/>
<dbReference type="Pfam" id="PF25592">
    <property type="entry name" value="DUF7937"/>
    <property type="match status" value="1"/>
</dbReference>
<evidence type="ECO:0000313" key="4">
    <source>
        <dbReference type="Proteomes" id="UP000321424"/>
    </source>
</evidence>
<feature type="transmembrane region" description="Helical" evidence="1">
    <location>
        <begin position="386"/>
        <end position="411"/>
    </location>
</feature>
<accession>A0A511MKG5</accession>
<feature type="transmembrane region" description="Helical" evidence="1">
    <location>
        <begin position="554"/>
        <end position="572"/>
    </location>
</feature>
<keyword evidence="1" id="KW-0812">Transmembrane</keyword>
<feature type="transmembrane region" description="Helical" evidence="1">
    <location>
        <begin position="275"/>
        <end position="298"/>
    </location>
</feature>
<feature type="transmembrane region" description="Helical" evidence="1">
    <location>
        <begin position="318"/>
        <end position="344"/>
    </location>
</feature>
<feature type="transmembrane region" description="Helical" evidence="1">
    <location>
        <begin position="455"/>
        <end position="474"/>
    </location>
</feature>
<name>A0A511MKG5_9NOCA</name>
<dbReference type="Proteomes" id="UP000321424">
    <property type="component" value="Unassembled WGS sequence"/>
</dbReference>
<dbReference type="OrthoDB" id="5179995at2"/>
<organism evidence="3 4">
    <name type="scientific">Nocardia ninae NBRC 108245</name>
    <dbReference type="NCBI Taxonomy" id="1210091"/>
    <lineage>
        <taxon>Bacteria</taxon>
        <taxon>Bacillati</taxon>
        <taxon>Actinomycetota</taxon>
        <taxon>Actinomycetes</taxon>
        <taxon>Mycobacteriales</taxon>
        <taxon>Nocardiaceae</taxon>
        <taxon>Nocardia</taxon>
    </lineage>
</organism>
<dbReference type="RefSeq" id="WP_147135693.1">
    <property type="nucleotide sequence ID" value="NZ_BJXA01000036.1"/>
</dbReference>
<dbReference type="AlphaFoldDB" id="A0A511MKG5"/>
<dbReference type="InterPro" id="IPR057697">
    <property type="entry name" value="DUF7937"/>
</dbReference>
<dbReference type="EMBL" id="BJXA01000036">
    <property type="protein sequence ID" value="GEM40416.1"/>
    <property type="molecule type" value="Genomic_DNA"/>
</dbReference>
<comment type="caution">
    <text evidence="3">The sequence shown here is derived from an EMBL/GenBank/DDBJ whole genome shotgun (WGS) entry which is preliminary data.</text>
</comment>
<feature type="transmembrane region" description="Helical" evidence="1">
    <location>
        <begin position="486"/>
        <end position="506"/>
    </location>
</feature>